<feature type="binding site" evidence="8">
    <location>
        <position position="126"/>
    </location>
    <ligand>
        <name>GTP</name>
        <dbReference type="ChEBI" id="CHEBI:37565"/>
    </ligand>
</feature>
<feature type="domain" description="Adenylate kinase active site lid" evidence="9">
    <location>
        <begin position="126"/>
        <end position="161"/>
    </location>
</feature>
<keyword evidence="3 8" id="KW-0808">Transferase</keyword>
<feature type="binding site" evidence="8">
    <location>
        <begin position="89"/>
        <end position="92"/>
    </location>
    <ligand>
        <name>AMP</name>
        <dbReference type="ChEBI" id="CHEBI:456215"/>
    </ligand>
</feature>
<dbReference type="GO" id="GO:0046033">
    <property type="term" value="P:AMP metabolic process"/>
    <property type="evidence" value="ECO:0007669"/>
    <property type="project" value="UniProtKB-UniRule"/>
</dbReference>
<dbReference type="GO" id="GO:0006172">
    <property type="term" value="P:ADP biosynthetic process"/>
    <property type="evidence" value="ECO:0007669"/>
    <property type="project" value="UniProtKB-UniRule"/>
</dbReference>
<dbReference type="HAMAP" id="MF_03169">
    <property type="entry name" value="Adenylate_kinase_AK3"/>
    <property type="match status" value="1"/>
</dbReference>
<dbReference type="InterPro" id="IPR033690">
    <property type="entry name" value="Adenylat_kinase_CS"/>
</dbReference>
<dbReference type="HAMAP" id="MF_00235">
    <property type="entry name" value="Adenylate_kinase_Adk"/>
    <property type="match status" value="1"/>
</dbReference>
<dbReference type="Proteomes" id="UP000594454">
    <property type="component" value="Chromosome 3"/>
</dbReference>
<dbReference type="SUPFAM" id="SSF52540">
    <property type="entry name" value="P-loop containing nucleoside triphosphate hydrolases"/>
    <property type="match status" value="1"/>
</dbReference>
<evidence type="ECO:0000313" key="11">
    <source>
        <dbReference type="Proteomes" id="UP000594454"/>
    </source>
</evidence>
<evidence type="ECO:0000259" key="9">
    <source>
        <dbReference type="Pfam" id="PF05191"/>
    </source>
</evidence>
<evidence type="ECO:0000256" key="4">
    <source>
        <dbReference type="ARBA" id="ARBA00022741"/>
    </source>
</evidence>
<comment type="subcellular location">
    <subcellularLocation>
        <location evidence="1 8">Mitochondrion matrix</location>
    </subcellularLocation>
</comment>
<dbReference type="CDD" id="cd01428">
    <property type="entry name" value="ADK"/>
    <property type="match status" value="1"/>
</dbReference>
<dbReference type="Gene3D" id="3.40.50.300">
    <property type="entry name" value="P-loop containing nucleotide triphosphate hydrolases"/>
    <property type="match status" value="1"/>
</dbReference>
<dbReference type="InterPro" id="IPR006259">
    <property type="entry name" value="Adenyl_kin_sub"/>
</dbReference>
<sequence length="222" mass="24966">MTSKILRAVIMGAPASGKGTISSRIVNKFGLEHISAGDILRLNIKNGTPLGQTAKKYIEGGLLVPDDLVIKCIFGRIIEIAKKSWLLDGFPRTVVQAEQLNAQHPVDVVINLLVPKQVIVERTQGRWTHLPSGRVYNIGFNEPKVPFKDDVTGEPLVQRDDDKPETVAKRFELYESCTKPVIEYYKNLNICYDFAGKATNEIWPRVDEFLMEKTKSLMANRQ</sequence>
<feature type="binding site" evidence="8">
    <location>
        <position position="170"/>
    </location>
    <ligand>
        <name>AMP</name>
        <dbReference type="ChEBI" id="CHEBI:456215"/>
    </ligand>
</feature>
<gene>
    <name evidence="8" type="primary">Adk3</name>
    <name evidence="10" type="ORF">HERILL_LOCUS8373</name>
</gene>
<dbReference type="EC" id="2.7.4.10" evidence="8"/>
<accession>A0A7R8UR90</accession>
<dbReference type="InParanoid" id="A0A7R8UR90"/>
<dbReference type="InterPro" id="IPR007862">
    <property type="entry name" value="Adenylate_kinase_lid-dom"/>
</dbReference>
<dbReference type="GO" id="GO:0005524">
    <property type="term" value="F:ATP binding"/>
    <property type="evidence" value="ECO:0007669"/>
    <property type="project" value="InterPro"/>
</dbReference>
<comment type="function">
    <text evidence="8">Involved in maintaining the homeostasis of cellular nucleotides by catalyzing the interconversion of nucleoside phosphates. Has GTP:AMP phosphotransferase and ITP:AMP phosphotransferase activities.</text>
</comment>
<dbReference type="EMBL" id="LR899011">
    <property type="protein sequence ID" value="CAD7085536.1"/>
    <property type="molecule type" value="Genomic_DNA"/>
</dbReference>
<dbReference type="AlphaFoldDB" id="A0A7R8UR90"/>
<evidence type="ECO:0000256" key="1">
    <source>
        <dbReference type="ARBA" id="ARBA00004305"/>
    </source>
</evidence>
<comment type="similarity">
    <text evidence="8">Belongs to the adenylate kinase family. AK3 subfamily.</text>
</comment>
<evidence type="ECO:0000256" key="8">
    <source>
        <dbReference type="HAMAP-Rule" id="MF_03169"/>
    </source>
</evidence>
<evidence type="ECO:0000256" key="5">
    <source>
        <dbReference type="ARBA" id="ARBA00022777"/>
    </source>
</evidence>
<keyword evidence="4 8" id="KW-0547">Nucleotide-binding</keyword>
<comment type="domain">
    <text evidence="8">Consists of three domains, a large central CORE domain and two small peripheral domains, NMPbind and LID, which undergo movements during catalysis. The LID domain closes over the site of phosphoryl transfer upon GTP binding. Assembling and dissambling the active center during each catalytic cycle provides an effective means to prevent GTP hydrolysis.</text>
</comment>
<dbReference type="OrthoDB" id="439792at2759"/>
<feature type="binding site" evidence="8">
    <location>
        <begin position="62"/>
        <end position="64"/>
    </location>
    <ligand>
        <name>AMP</name>
        <dbReference type="ChEBI" id="CHEBI:456215"/>
    </ligand>
</feature>
<feature type="binding site" evidence="8">
    <location>
        <position position="41"/>
    </location>
    <ligand>
        <name>AMP</name>
        <dbReference type="ChEBI" id="CHEBI:456215"/>
    </ligand>
</feature>
<dbReference type="InterPro" id="IPR028586">
    <property type="entry name" value="AK3/Ak4_mitochondrial"/>
</dbReference>
<dbReference type="Pfam" id="PF05191">
    <property type="entry name" value="ADK_lid"/>
    <property type="match status" value="1"/>
</dbReference>
<keyword evidence="7 8" id="KW-0342">GTP-binding</keyword>
<feature type="region of interest" description="LID" evidence="8">
    <location>
        <begin position="125"/>
        <end position="162"/>
    </location>
</feature>
<dbReference type="PANTHER" id="PTHR23359">
    <property type="entry name" value="NUCLEOTIDE KINASE"/>
    <property type="match status" value="1"/>
</dbReference>
<dbReference type="PRINTS" id="PR00094">
    <property type="entry name" value="ADENYLTKNASE"/>
</dbReference>
<dbReference type="Pfam" id="PF00406">
    <property type="entry name" value="ADK"/>
    <property type="match status" value="1"/>
</dbReference>
<organism evidence="10 11">
    <name type="scientific">Hermetia illucens</name>
    <name type="common">Black soldier fly</name>
    <dbReference type="NCBI Taxonomy" id="343691"/>
    <lineage>
        <taxon>Eukaryota</taxon>
        <taxon>Metazoa</taxon>
        <taxon>Ecdysozoa</taxon>
        <taxon>Arthropoda</taxon>
        <taxon>Hexapoda</taxon>
        <taxon>Insecta</taxon>
        <taxon>Pterygota</taxon>
        <taxon>Neoptera</taxon>
        <taxon>Endopterygota</taxon>
        <taxon>Diptera</taxon>
        <taxon>Brachycera</taxon>
        <taxon>Stratiomyomorpha</taxon>
        <taxon>Stratiomyidae</taxon>
        <taxon>Hermetiinae</taxon>
        <taxon>Hermetia</taxon>
    </lineage>
</organism>
<keyword evidence="11" id="KW-1185">Reference proteome</keyword>
<protein>
    <recommendedName>
        <fullName evidence="8">GTP:AMP phosphotransferase, mitochondrial</fullName>
        <ecNumber evidence="8">2.7.4.10</ecNumber>
    </recommendedName>
    <alternativeName>
        <fullName evidence="8">Adenylate kinase 3</fullName>
        <shortName evidence="8">AK 3</shortName>
    </alternativeName>
</protein>
<dbReference type="GO" id="GO:0046899">
    <property type="term" value="F:nucleoside triphosphate adenylate kinase activity"/>
    <property type="evidence" value="ECO:0007669"/>
    <property type="project" value="UniProtKB-UniRule"/>
</dbReference>
<feature type="binding site" evidence="8">
    <location>
        <position position="199"/>
    </location>
    <ligand>
        <name>GTP</name>
        <dbReference type="ChEBI" id="CHEBI:37565"/>
    </ligand>
</feature>
<dbReference type="NCBIfam" id="TIGR01351">
    <property type="entry name" value="adk"/>
    <property type="match status" value="1"/>
</dbReference>
<keyword evidence="6 8" id="KW-0496">Mitochondrion</keyword>
<name>A0A7R8UR90_HERIL</name>
<dbReference type="GO" id="GO:0005525">
    <property type="term" value="F:GTP binding"/>
    <property type="evidence" value="ECO:0007669"/>
    <property type="project" value="UniProtKB-KW"/>
</dbReference>
<keyword evidence="5 8" id="KW-0418">Kinase</keyword>
<dbReference type="GO" id="GO:0046039">
    <property type="term" value="P:GTP metabolic process"/>
    <property type="evidence" value="ECO:0007669"/>
    <property type="project" value="UniProtKB-UniRule"/>
</dbReference>
<feature type="binding site" evidence="8">
    <location>
        <position position="159"/>
    </location>
    <ligand>
        <name>AMP</name>
        <dbReference type="ChEBI" id="CHEBI:456215"/>
    </ligand>
</feature>
<feature type="binding site" evidence="8">
    <location>
        <begin position="135"/>
        <end position="136"/>
    </location>
    <ligand>
        <name>GTP</name>
        <dbReference type="ChEBI" id="CHEBI:37565"/>
    </ligand>
</feature>
<comment type="catalytic activity">
    <reaction evidence="8">
        <text>a ribonucleoside 5'-triphosphate + AMP = a ribonucleoside 5'-diphosphate + ADP</text>
        <dbReference type="Rhea" id="RHEA:13749"/>
        <dbReference type="ChEBI" id="CHEBI:57930"/>
        <dbReference type="ChEBI" id="CHEBI:61557"/>
        <dbReference type="ChEBI" id="CHEBI:456215"/>
        <dbReference type="ChEBI" id="CHEBI:456216"/>
        <dbReference type="EC" id="2.7.4.10"/>
    </reaction>
</comment>
<dbReference type="GO" id="GO:0004017">
    <property type="term" value="F:AMP kinase activity"/>
    <property type="evidence" value="ECO:0007669"/>
    <property type="project" value="InterPro"/>
</dbReference>
<reference evidence="10 11" key="1">
    <citation type="submission" date="2020-11" db="EMBL/GenBank/DDBJ databases">
        <authorList>
            <person name="Wallbank WR R."/>
            <person name="Pardo Diaz C."/>
            <person name="Kozak K."/>
            <person name="Martin S."/>
            <person name="Jiggins C."/>
            <person name="Moest M."/>
            <person name="Warren A I."/>
            <person name="Generalovic N T."/>
            <person name="Byers J.R.P. K."/>
            <person name="Montejo-Kovacevich G."/>
            <person name="Yen C E."/>
        </authorList>
    </citation>
    <scope>NUCLEOTIDE SEQUENCE [LARGE SCALE GENOMIC DNA]</scope>
</reference>
<dbReference type="GO" id="GO:0046041">
    <property type="term" value="P:ITP metabolic process"/>
    <property type="evidence" value="ECO:0007669"/>
    <property type="project" value="UniProtKB-UniRule"/>
</dbReference>
<evidence type="ECO:0000256" key="2">
    <source>
        <dbReference type="ARBA" id="ARBA00022553"/>
    </source>
</evidence>
<evidence type="ECO:0000256" key="3">
    <source>
        <dbReference type="ARBA" id="ARBA00022679"/>
    </source>
</evidence>
<feature type="region of interest" description="NMPbind" evidence="8">
    <location>
        <begin position="35"/>
        <end position="64"/>
    </location>
</feature>
<comment type="caution">
    <text evidence="8">Lacks conserved residue(s) required for the propagation of feature annotation.</text>
</comment>
<dbReference type="OMA" id="TIAHFST"/>
<feature type="binding site" evidence="8">
    <location>
        <position position="96"/>
    </location>
    <ligand>
        <name>AMP</name>
        <dbReference type="ChEBI" id="CHEBI:456215"/>
    </ligand>
</feature>
<dbReference type="FunFam" id="3.40.50.300:FF:000106">
    <property type="entry name" value="Adenylate kinase mitochondrial"/>
    <property type="match status" value="1"/>
</dbReference>
<dbReference type="PROSITE" id="PS00113">
    <property type="entry name" value="ADENYLATE_KINASE"/>
    <property type="match status" value="1"/>
</dbReference>
<evidence type="ECO:0000313" key="10">
    <source>
        <dbReference type="EMBL" id="CAD7085536.1"/>
    </source>
</evidence>
<proteinExistence type="inferred from homology"/>
<dbReference type="InterPro" id="IPR027417">
    <property type="entry name" value="P-loop_NTPase"/>
</dbReference>
<dbReference type="InterPro" id="IPR000850">
    <property type="entry name" value="Adenylat/UMP-CMP_kin"/>
</dbReference>
<dbReference type="GO" id="GO:0005759">
    <property type="term" value="C:mitochondrial matrix"/>
    <property type="evidence" value="ECO:0007669"/>
    <property type="project" value="UniProtKB-SubCell"/>
</dbReference>
<comment type="subunit">
    <text evidence="8">Monomer.</text>
</comment>
<evidence type="ECO:0000256" key="7">
    <source>
        <dbReference type="ARBA" id="ARBA00023134"/>
    </source>
</evidence>
<keyword evidence="2" id="KW-0597">Phosphoprotein</keyword>
<dbReference type="FunCoup" id="A0A7R8UR90">
    <property type="interactions" value="929"/>
</dbReference>
<evidence type="ECO:0000256" key="6">
    <source>
        <dbReference type="ARBA" id="ARBA00023128"/>
    </source>
</evidence>